<evidence type="ECO:0000313" key="7">
    <source>
        <dbReference type="Proteomes" id="UP000433876"/>
    </source>
</evidence>
<comment type="caution">
    <text evidence="6">The sequence shown here is derived from an EMBL/GenBank/DDBJ whole genome shotgun (WGS) entry which is preliminary data.</text>
</comment>
<evidence type="ECO:0000256" key="2">
    <source>
        <dbReference type="ARBA" id="ARBA00023043"/>
    </source>
</evidence>
<dbReference type="SUPFAM" id="SSF48403">
    <property type="entry name" value="Ankyrin repeat"/>
    <property type="match status" value="2"/>
</dbReference>
<dbReference type="InterPro" id="IPR036770">
    <property type="entry name" value="Ankyrin_rpt-contain_sf"/>
</dbReference>
<dbReference type="PANTHER" id="PTHR24178">
    <property type="entry name" value="MOLTING PROTEIN MLT-4"/>
    <property type="match status" value="1"/>
</dbReference>
<feature type="repeat" description="ANK" evidence="3">
    <location>
        <begin position="465"/>
        <end position="497"/>
    </location>
</feature>
<dbReference type="PROSITE" id="PS50088">
    <property type="entry name" value="ANK_REPEAT"/>
    <property type="match status" value="4"/>
</dbReference>
<dbReference type="OMA" id="PLEWAAH"/>
<evidence type="ECO:0000313" key="6">
    <source>
        <dbReference type="EMBL" id="KAA8628176.1"/>
    </source>
</evidence>
<dbReference type="VEuPathDB" id="FungiDB:SMAC_09259"/>
<dbReference type="PROSITE" id="PS50181">
    <property type="entry name" value="FBOX"/>
    <property type="match status" value="1"/>
</dbReference>
<evidence type="ECO:0000256" key="4">
    <source>
        <dbReference type="SAM" id="MobiDB-lite"/>
    </source>
</evidence>
<dbReference type="Proteomes" id="UP000433876">
    <property type="component" value="Unassembled WGS sequence"/>
</dbReference>
<accession>A0A8S8ZH86</accession>
<dbReference type="PANTHER" id="PTHR24178:SF41">
    <property type="entry name" value="ANKYRIN-2 ISOFORM X1"/>
    <property type="match status" value="1"/>
</dbReference>
<gene>
    <name evidence="6" type="ORF">SMACR_09259</name>
</gene>
<dbReference type="InterPro" id="IPR001810">
    <property type="entry name" value="F-box_dom"/>
</dbReference>
<dbReference type="PROSITE" id="PS50297">
    <property type="entry name" value="ANK_REP_REGION"/>
    <property type="match status" value="4"/>
</dbReference>
<feature type="domain" description="F-box" evidence="5">
    <location>
        <begin position="1"/>
        <end position="47"/>
    </location>
</feature>
<feature type="repeat" description="ANK" evidence="3">
    <location>
        <begin position="283"/>
        <end position="315"/>
    </location>
</feature>
<dbReference type="Gene3D" id="1.25.40.20">
    <property type="entry name" value="Ankyrin repeat-containing domain"/>
    <property type="match status" value="3"/>
</dbReference>
<dbReference type="AlphaFoldDB" id="A0A8S8ZH86"/>
<organism evidence="6 7">
    <name type="scientific">Sordaria macrospora</name>
    <dbReference type="NCBI Taxonomy" id="5147"/>
    <lineage>
        <taxon>Eukaryota</taxon>
        <taxon>Fungi</taxon>
        <taxon>Dikarya</taxon>
        <taxon>Ascomycota</taxon>
        <taxon>Pezizomycotina</taxon>
        <taxon>Sordariomycetes</taxon>
        <taxon>Sordariomycetidae</taxon>
        <taxon>Sordariales</taxon>
        <taxon>Sordariaceae</taxon>
        <taxon>Sordaria</taxon>
    </lineage>
</organism>
<protein>
    <recommendedName>
        <fullName evidence="5">F-box domain-containing protein</fullName>
    </recommendedName>
</protein>
<feature type="repeat" description="ANK" evidence="3">
    <location>
        <begin position="240"/>
        <end position="272"/>
    </location>
</feature>
<keyword evidence="2 3" id="KW-0040">ANK repeat</keyword>
<feature type="region of interest" description="Disordered" evidence="4">
    <location>
        <begin position="122"/>
        <end position="175"/>
    </location>
</feature>
<keyword evidence="1" id="KW-0677">Repeat</keyword>
<name>A0A8S8ZH86_SORMA</name>
<feature type="repeat" description="ANK" evidence="3">
    <location>
        <begin position="183"/>
        <end position="215"/>
    </location>
</feature>
<dbReference type="EMBL" id="NMPR01000201">
    <property type="protein sequence ID" value="KAA8628176.1"/>
    <property type="molecule type" value="Genomic_DNA"/>
</dbReference>
<evidence type="ECO:0000259" key="5">
    <source>
        <dbReference type="PROSITE" id="PS50181"/>
    </source>
</evidence>
<evidence type="ECO:0000256" key="3">
    <source>
        <dbReference type="PROSITE-ProRule" id="PRU00023"/>
    </source>
</evidence>
<dbReference type="InterPro" id="IPR002110">
    <property type="entry name" value="Ankyrin_rpt"/>
</dbReference>
<reference evidence="6 7" key="1">
    <citation type="submission" date="2017-07" db="EMBL/GenBank/DDBJ databases">
        <title>Genome sequence of the Sordaria macrospora wild type strain R19027.</title>
        <authorList>
            <person name="Nowrousian M."/>
            <person name="Teichert I."/>
            <person name="Kueck U."/>
        </authorList>
    </citation>
    <scope>NUCLEOTIDE SEQUENCE [LARGE SCALE GENOMIC DNA]</scope>
    <source>
        <strain evidence="6 7">R19027</strain>
        <tissue evidence="6">Mycelium</tissue>
    </source>
</reference>
<sequence length="739" mass="81674">MPSISALPTELVVFVLDNLDRLSDVAALARINQRLYNVVNPILYKRAVSQNCSYPLEWAAHHGVVGTLNRALDSGADPNYEFQQCSSSKEWEKSLAGDGQLHQGCDAATVCHSSSTLLAGSNGTSHGFENIENEDETMSDYTDDDGDNYTDHEPDYYSPTLGDDYRGNDSESSGRWNEEKYDRRYTALHLAARAGHIDAISTLLQRGARSDVVAKRFCSCWREHGLLNAMEGPRSVLNLPGWTPLHVAICHSKEEAAIKLLEKGAPIQMELSPTWEKSGYCENPATALHHAAAMGLVHVVRYLVDTGLQSEIDVRDNKTLTPLYYAYAYSQWDFTLPLLLKLGANIDIDVDIFLPYSTITPVGEACRLGRYEDADKLIDLGADVNRGYIATNVGKGLTPLHMCAMPPAKGTQIPALGAGRATRGTGGYKSPEEEYATAVKLGSARVSTIQKLVARGADLEKQDCPGDTPLTAAVQNLNVPAVRALIKAGANIHATNSLGRNVLMQAIEGPQLPTPSSFVHLGMLSRVLRELLNNGARIDHTDNQGNTLLHVICKCTKERATPELQHQVLRLVLNIPGAAALMQVRETRESLTPLMVAFTGGKLLCCDVLVRRGCWDIDPEQKRKDLTRMFQYYHRHRSYGNYNEILLDYLMDLDIDGHLATDEKFGAHILFDNEYAHRQGRKYCFDSHRPHTATGERLYDRSNLLRGQEEPDEDVLGAPPFAVKAWCAMSQTVGARFDP</sequence>
<dbReference type="Pfam" id="PF12796">
    <property type="entry name" value="Ank_2"/>
    <property type="match status" value="3"/>
</dbReference>
<feature type="compositionally biased region" description="Acidic residues" evidence="4">
    <location>
        <begin position="131"/>
        <end position="148"/>
    </location>
</feature>
<dbReference type="SMART" id="SM00248">
    <property type="entry name" value="ANK"/>
    <property type="match status" value="10"/>
</dbReference>
<proteinExistence type="predicted"/>
<evidence type="ECO:0000256" key="1">
    <source>
        <dbReference type="ARBA" id="ARBA00022737"/>
    </source>
</evidence>